<keyword evidence="2" id="KW-1185">Reference proteome</keyword>
<evidence type="ECO:0000313" key="1">
    <source>
        <dbReference type="EMBL" id="KAI4300520.1"/>
    </source>
</evidence>
<reference evidence="1 2" key="1">
    <citation type="journal article" date="2022" name="DNA Res.">
        <title>Chromosomal-level genome assembly of the orchid tree Bauhinia variegata (Leguminosae; Cercidoideae) supports the allotetraploid origin hypothesis of Bauhinia.</title>
        <authorList>
            <person name="Zhong Y."/>
            <person name="Chen Y."/>
            <person name="Zheng D."/>
            <person name="Pang J."/>
            <person name="Liu Y."/>
            <person name="Luo S."/>
            <person name="Meng S."/>
            <person name="Qian L."/>
            <person name="Wei D."/>
            <person name="Dai S."/>
            <person name="Zhou R."/>
        </authorList>
    </citation>
    <scope>NUCLEOTIDE SEQUENCE [LARGE SCALE GENOMIC DNA]</scope>
    <source>
        <strain evidence="1">BV-YZ2020</strain>
    </source>
</reference>
<dbReference type="EMBL" id="CM039438">
    <property type="protein sequence ID" value="KAI4300520.1"/>
    <property type="molecule type" value="Genomic_DNA"/>
</dbReference>
<protein>
    <submittedName>
        <fullName evidence="1">Uncharacterized protein</fullName>
    </submittedName>
</protein>
<name>A0ACB9KT39_BAUVA</name>
<accession>A0ACB9KT39</accession>
<dbReference type="Proteomes" id="UP000828941">
    <property type="component" value="Chromosome 13"/>
</dbReference>
<proteinExistence type="predicted"/>
<organism evidence="1 2">
    <name type="scientific">Bauhinia variegata</name>
    <name type="common">Purple orchid tree</name>
    <name type="synonym">Phanera variegata</name>
    <dbReference type="NCBI Taxonomy" id="167791"/>
    <lineage>
        <taxon>Eukaryota</taxon>
        <taxon>Viridiplantae</taxon>
        <taxon>Streptophyta</taxon>
        <taxon>Embryophyta</taxon>
        <taxon>Tracheophyta</taxon>
        <taxon>Spermatophyta</taxon>
        <taxon>Magnoliopsida</taxon>
        <taxon>eudicotyledons</taxon>
        <taxon>Gunneridae</taxon>
        <taxon>Pentapetalae</taxon>
        <taxon>rosids</taxon>
        <taxon>fabids</taxon>
        <taxon>Fabales</taxon>
        <taxon>Fabaceae</taxon>
        <taxon>Cercidoideae</taxon>
        <taxon>Cercideae</taxon>
        <taxon>Bauhiniinae</taxon>
        <taxon>Bauhinia</taxon>
    </lineage>
</organism>
<comment type="caution">
    <text evidence="1">The sequence shown here is derived from an EMBL/GenBank/DDBJ whole genome shotgun (WGS) entry which is preliminary data.</text>
</comment>
<sequence>MACTSDVTTAISTSETTFGDGNATTISAVHPDIIQTHILSRLDGPALASVATTCRQLYQLSSQEHLWAKICHSTWPSTNSPHIRHVISTFPSRSRSFFPDSFPLLLTPAPSTYNSHTNPDRTTELISAVDIFYRQQLIFSKVVETETVTGWFSCSPFRIDLLDPKDVVQTPIKCPKGDEACQDIGDDLSLSWIVIDPTGRRAVNLSSEKPVSVQRHWLSGEVHARFASVLTGDKGSSSEFAMCNLMITFGGVEGGDMHVREASLQMEDMDGSHMNGRDSLVILQRALEGKRGRRVRPEQEGLKRYQEFLNMKKERKERKLRAEGRLDFLCAGLAVVSFAGLCCLFVFWR</sequence>
<gene>
    <name evidence="1" type="ORF">L6164_033889</name>
</gene>
<evidence type="ECO:0000313" key="2">
    <source>
        <dbReference type="Proteomes" id="UP000828941"/>
    </source>
</evidence>